<feature type="transmembrane region" description="Helical" evidence="1">
    <location>
        <begin position="208"/>
        <end position="227"/>
    </location>
</feature>
<dbReference type="InterPro" id="IPR002656">
    <property type="entry name" value="Acyl_transf_3_dom"/>
</dbReference>
<organism evidence="3 4">
    <name type="scientific">Granulicella mallensis (strain ATCC BAA-1857 / DSM 23137 / MP5ACTX8)</name>
    <dbReference type="NCBI Taxonomy" id="682795"/>
    <lineage>
        <taxon>Bacteria</taxon>
        <taxon>Pseudomonadati</taxon>
        <taxon>Acidobacteriota</taxon>
        <taxon>Terriglobia</taxon>
        <taxon>Terriglobales</taxon>
        <taxon>Acidobacteriaceae</taxon>
        <taxon>Granulicella</taxon>
    </lineage>
</organism>
<feature type="transmembrane region" description="Helical" evidence="1">
    <location>
        <begin position="233"/>
        <end position="250"/>
    </location>
</feature>
<dbReference type="PANTHER" id="PTHR23028">
    <property type="entry name" value="ACETYLTRANSFERASE"/>
    <property type="match status" value="1"/>
</dbReference>
<dbReference type="HOGENOM" id="CLU_705321_0_0_0"/>
<evidence type="ECO:0000256" key="1">
    <source>
        <dbReference type="SAM" id="Phobius"/>
    </source>
</evidence>
<feature type="transmembrane region" description="Helical" evidence="1">
    <location>
        <begin position="158"/>
        <end position="178"/>
    </location>
</feature>
<feature type="transmembrane region" description="Helical" evidence="1">
    <location>
        <begin position="12"/>
        <end position="29"/>
    </location>
</feature>
<dbReference type="PANTHER" id="PTHR23028:SF53">
    <property type="entry name" value="ACYL_TRANSF_3 DOMAIN-CONTAINING PROTEIN"/>
    <property type="match status" value="1"/>
</dbReference>
<dbReference type="Pfam" id="PF01757">
    <property type="entry name" value="Acyl_transf_3"/>
    <property type="match status" value="1"/>
</dbReference>
<evidence type="ECO:0000313" key="4">
    <source>
        <dbReference type="Proteomes" id="UP000007113"/>
    </source>
</evidence>
<keyword evidence="3" id="KW-0012">Acyltransferase</keyword>
<keyword evidence="1" id="KW-0472">Membrane</keyword>
<feature type="domain" description="Acyltransferase 3" evidence="2">
    <location>
        <begin position="6"/>
        <end position="290"/>
    </location>
</feature>
<dbReference type="EMBL" id="CP003130">
    <property type="protein sequence ID" value="AEU38447.1"/>
    <property type="molecule type" value="Genomic_DNA"/>
</dbReference>
<keyword evidence="3" id="KW-0808">Transferase</keyword>
<dbReference type="KEGG" id="gma:AciX8_4167"/>
<feature type="transmembrane region" description="Helical" evidence="1">
    <location>
        <begin position="184"/>
        <end position="201"/>
    </location>
</feature>
<dbReference type="eggNOG" id="COG1835">
    <property type="taxonomic scope" value="Bacteria"/>
</dbReference>
<feature type="transmembrane region" description="Helical" evidence="1">
    <location>
        <begin position="289"/>
        <end position="311"/>
    </location>
</feature>
<dbReference type="GO" id="GO:0000271">
    <property type="term" value="P:polysaccharide biosynthetic process"/>
    <property type="evidence" value="ECO:0007669"/>
    <property type="project" value="TreeGrafter"/>
</dbReference>
<name>G8NRK6_GRAMM</name>
<evidence type="ECO:0000259" key="2">
    <source>
        <dbReference type="Pfam" id="PF01757"/>
    </source>
</evidence>
<feature type="transmembrane region" description="Helical" evidence="1">
    <location>
        <begin position="35"/>
        <end position="56"/>
    </location>
</feature>
<accession>G8NRK6</accession>
<protein>
    <submittedName>
        <fullName evidence="3">Acyltransferase 3</fullName>
    </submittedName>
</protein>
<feature type="transmembrane region" description="Helical" evidence="1">
    <location>
        <begin position="262"/>
        <end position="283"/>
    </location>
</feature>
<evidence type="ECO:0000313" key="3">
    <source>
        <dbReference type="EMBL" id="AEU38447.1"/>
    </source>
</evidence>
<keyword evidence="1" id="KW-0812">Transmembrane</keyword>
<dbReference type="Proteomes" id="UP000007113">
    <property type="component" value="Chromosome"/>
</dbReference>
<feature type="transmembrane region" description="Helical" evidence="1">
    <location>
        <begin position="77"/>
        <end position="95"/>
    </location>
</feature>
<dbReference type="InterPro" id="IPR050879">
    <property type="entry name" value="Acyltransferase_3"/>
</dbReference>
<dbReference type="GO" id="GO:0016020">
    <property type="term" value="C:membrane"/>
    <property type="evidence" value="ECO:0007669"/>
    <property type="project" value="TreeGrafter"/>
</dbReference>
<keyword evidence="4" id="KW-1185">Reference proteome</keyword>
<dbReference type="STRING" id="682795.AciX8_4167"/>
<proteinExistence type="predicted"/>
<reference evidence="3 4" key="1">
    <citation type="submission" date="2011-11" db="EMBL/GenBank/DDBJ databases">
        <title>Complete sequence of Granulicella mallensis MP5ACTX8.</title>
        <authorList>
            <consortium name="US DOE Joint Genome Institute"/>
            <person name="Lucas S."/>
            <person name="Copeland A."/>
            <person name="Lapidus A."/>
            <person name="Cheng J.-F."/>
            <person name="Goodwin L."/>
            <person name="Pitluck S."/>
            <person name="Peters L."/>
            <person name="Lu M."/>
            <person name="Detter J.C."/>
            <person name="Han C."/>
            <person name="Tapia R."/>
            <person name="Land M."/>
            <person name="Hauser L."/>
            <person name="Kyrpides N."/>
            <person name="Ivanova N."/>
            <person name="Mikhailova N."/>
            <person name="Pagani I."/>
            <person name="Rawat S."/>
            <person name="Mannisto M."/>
            <person name="Haggblom M."/>
            <person name="Woyke T."/>
        </authorList>
    </citation>
    <scope>NUCLEOTIDE SEQUENCE [LARGE SCALE GENOMIC DNA]</scope>
    <source>
        <strain evidence="4">ATCC BAA-1857 / DSM 23137 / MP5ACTX8</strain>
    </source>
</reference>
<sequence>MRDLPNLDFVRSVAVISVVVEHTLLALGIKQIGPFPVAYMGVLGVFVFFVLTALVLMWSLERKPHTLDFYIRRWFRIYPLAIAAILVTVLLHAPVGGTPANFFLYTHPGGAIGILVQMALLQNVIHAPSVLSVLWTLPYEVQMYLLLPPLYFFVRRNFSLWPLLLIWGLVLLQCRYVPADQNNFAVAIGYFLPGIMSYVAFGRWKPSAPGWLLPFFLLTIWLLFLYHCNFHKGWYFCLVIALALPLFKQMKSEVVLAPSRIIARYSYGIYITHPFAIVIGLYLLRGCSLPVRLLGELVPLVVLPFIAYHVIEHPMMRLGSRLAARAEKKYEQREANRYREIPNF</sequence>
<dbReference type="RefSeq" id="WP_014267318.1">
    <property type="nucleotide sequence ID" value="NC_016631.1"/>
</dbReference>
<dbReference type="AlphaFoldDB" id="G8NRK6"/>
<keyword evidence="1" id="KW-1133">Transmembrane helix</keyword>
<dbReference type="OrthoDB" id="109010at2"/>
<dbReference type="GO" id="GO:0016747">
    <property type="term" value="F:acyltransferase activity, transferring groups other than amino-acyl groups"/>
    <property type="evidence" value="ECO:0007669"/>
    <property type="project" value="InterPro"/>
</dbReference>
<gene>
    <name evidence="3" type="ordered locus">AciX8_4167</name>
</gene>